<accession>A0A3N1NZG7</accession>
<evidence type="ECO:0000256" key="1">
    <source>
        <dbReference type="SAM" id="SignalP"/>
    </source>
</evidence>
<keyword evidence="1" id="KW-0732">Signal</keyword>
<dbReference type="OrthoDB" id="4750212at2"/>
<proteinExistence type="predicted"/>
<dbReference type="RefSeq" id="WP_050659762.1">
    <property type="nucleotide sequence ID" value="NZ_JBLXEP010000007.1"/>
</dbReference>
<keyword evidence="3" id="KW-1185">Reference proteome</keyword>
<evidence type="ECO:0000313" key="3">
    <source>
        <dbReference type="Proteomes" id="UP000268033"/>
    </source>
</evidence>
<feature type="signal peptide" evidence="1">
    <location>
        <begin position="1"/>
        <end position="17"/>
    </location>
</feature>
<reference evidence="2 3" key="1">
    <citation type="submission" date="2018-11" db="EMBL/GenBank/DDBJ databases">
        <title>Genomic Encyclopedia of Type Strains, Phase IV (KMG-IV): sequencing the most valuable type-strain genomes for metagenomic binning, comparative biology and taxonomic classification.</title>
        <authorList>
            <person name="Goeker M."/>
        </authorList>
    </citation>
    <scope>NUCLEOTIDE SEQUENCE [LARGE SCALE GENOMIC DNA]</scope>
    <source>
        <strain evidence="2 3">DSM 21945</strain>
    </source>
</reference>
<gene>
    <name evidence="2" type="ORF">EDC28_107255</name>
</gene>
<name>A0A3N1NZG7_9GAMM</name>
<dbReference type="Proteomes" id="UP000268033">
    <property type="component" value="Unassembled WGS sequence"/>
</dbReference>
<sequence length="157" mass="17000">MKLRYLPLLALAFGANASIQDKLAQCTQLSDNELRLACFDALAKQVKANPDMAATEQAVGRSTVIAKTQDPVASFGIEEKVQNQDALQSINAIVTQVNKGPYGKLVVVLDNGQIWKQTDSSYSGIKADDKVELKKGVFGAVYLSKEGGRTIRVVRSK</sequence>
<dbReference type="AlphaFoldDB" id="A0A3N1NZG7"/>
<comment type="caution">
    <text evidence="2">The sequence shown here is derived from an EMBL/GenBank/DDBJ whole genome shotgun (WGS) entry which is preliminary data.</text>
</comment>
<protein>
    <submittedName>
        <fullName evidence="2">Uncharacterized protein</fullName>
    </submittedName>
</protein>
<dbReference type="STRING" id="584787.GCA_001247655_00858"/>
<feature type="chain" id="PRO_5018218681" evidence="1">
    <location>
        <begin position="18"/>
        <end position="157"/>
    </location>
</feature>
<evidence type="ECO:0000313" key="2">
    <source>
        <dbReference type="EMBL" id="ROQ24372.1"/>
    </source>
</evidence>
<organism evidence="2 3">
    <name type="scientific">Gallaecimonas pentaromativorans</name>
    <dbReference type="NCBI Taxonomy" id="584787"/>
    <lineage>
        <taxon>Bacteria</taxon>
        <taxon>Pseudomonadati</taxon>
        <taxon>Pseudomonadota</taxon>
        <taxon>Gammaproteobacteria</taxon>
        <taxon>Enterobacterales</taxon>
        <taxon>Gallaecimonadaceae</taxon>
        <taxon>Gallaecimonas</taxon>
    </lineage>
</organism>
<dbReference type="EMBL" id="RJUL01000007">
    <property type="protein sequence ID" value="ROQ24372.1"/>
    <property type="molecule type" value="Genomic_DNA"/>
</dbReference>